<comment type="caution">
    <text evidence="3">The sequence shown here is derived from an EMBL/GenBank/DDBJ whole genome shotgun (WGS) entry which is preliminary data.</text>
</comment>
<dbReference type="AlphaFoldDB" id="A0A5J9WPS3"/>
<evidence type="ECO:0000313" key="4">
    <source>
        <dbReference type="Proteomes" id="UP000324897"/>
    </source>
</evidence>
<dbReference type="Proteomes" id="UP000324897">
    <property type="component" value="Chromosome 6"/>
</dbReference>
<keyword evidence="2" id="KW-1133">Transmembrane helix</keyword>
<dbReference type="OrthoDB" id="613213at2759"/>
<proteinExistence type="predicted"/>
<feature type="region of interest" description="Disordered" evidence="1">
    <location>
        <begin position="649"/>
        <end position="669"/>
    </location>
</feature>
<dbReference type="PANTHER" id="PTHR33115">
    <property type="entry name" value="ARM REPEAT SUPERFAMILY PROTEIN"/>
    <property type="match status" value="1"/>
</dbReference>
<evidence type="ECO:0000313" key="3">
    <source>
        <dbReference type="EMBL" id="TVU49885.1"/>
    </source>
</evidence>
<evidence type="ECO:0008006" key="5">
    <source>
        <dbReference type="Google" id="ProtNLM"/>
    </source>
</evidence>
<dbReference type="Gramene" id="TVU49885">
    <property type="protein sequence ID" value="TVU49885"/>
    <property type="gene ID" value="EJB05_01224"/>
</dbReference>
<organism evidence="3 4">
    <name type="scientific">Eragrostis curvula</name>
    <name type="common">weeping love grass</name>
    <dbReference type="NCBI Taxonomy" id="38414"/>
    <lineage>
        <taxon>Eukaryota</taxon>
        <taxon>Viridiplantae</taxon>
        <taxon>Streptophyta</taxon>
        <taxon>Embryophyta</taxon>
        <taxon>Tracheophyta</taxon>
        <taxon>Spermatophyta</taxon>
        <taxon>Magnoliopsida</taxon>
        <taxon>Liliopsida</taxon>
        <taxon>Poales</taxon>
        <taxon>Poaceae</taxon>
        <taxon>PACMAD clade</taxon>
        <taxon>Chloridoideae</taxon>
        <taxon>Eragrostideae</taxon>
        <taxon>Eragrostidinae</taxon>
        <taxon>Eragrostis</taxon>
    </lineage>
</organism>
<sequence length="737" mass="82656">MAVVDGEMAVFFHTQVFVRGISVWDVNSRWWNLRLLQGVFNFLLAETLNDFGRSLIGLLGSAVATFTRPSRKGKRTSDVLASRVVLALVLAAIQALVLVIILCPVVVLDMFGMYISAGVGLWRLIEHDFGNADGVAQGVFFGYKTIHGYGAKVGLAEFIADKIGSPWPRLKEHWSVDKRIILDYLESTLAGCEKDPSFASGMNLVTYGMKLMVEAKSNDGFLAGIKVLGTSVSRAERNVLAKHLLTSSASFTHTIQRLLEILGPRSPYSGEIREHGARIVLVVAGFIRLEQFPGGIQCISSLLDTFEEYRWVPEEYERHGCLPTDYERDWLLDANEREYATGHGKRTNSTADSTSPKSDSDFRDYYELLVLGGFLILQKLTVREENCKVICNTEGLLLKIKGEPLISNQPHRNYHDIWLYIKRASLGLMIRLMATPGKTGRNLQRKITGNTEAFIRTLESIVECGRCSVTLKRLAVQILLDLSPVNQASIFNSGSSRGCMVPITWILLYIFLLSDDYFNTILGSIHWKNKLSHIRRLAGEKPSDLFFPYIELSAMLLLQSGGSITSMLLSARIVVGDLTKALIVAGNISIRLHAAQILEDLCWHCLKNDEYLKELKKAMVDVMPQKYLVTAPQGKRSSSQDIIDLESGAFPDSNAQENTSSRQQKGEQPKAKKVLRALVDLCRKIWLEWYRRDTDLTRRLDEIAEKVCSEQGKPVKNFEELVDQAGELLNKLEKEEE</sequence>
<evidence type="ECO:0000256" key="2">
    <source>
        <dbReference type="SAM" id="Phobius"/>
    </source>
</evidence>
<reference evidence="3 4" key="1">
    <citation type="journal article" date="2019" name="Sci. Rep.">
        <title>A high-quality genome of Eragrostis curvula grass provides insights into Poaceae evolution and supports new strategies to enhance forage quality.</title>
        <authorList>
            <person name="Carballo J."/>
            <person name="Santos B.A.C.M."/>
            <person name="Zappacosta D."/>
            <person name="Garbus I."/>
            <person name="Selva J.P."/>
            <person name="Gallo C.A."/>
            <person name="Diaz A."/>
            <person name="Albertini E."/>
            <person name="Caccamo M."/>
            <person name="Echenique V."/>
        </authorList>
    </citation>
    <scope>NUCLEOTIDE SEQUENCE [LARGE SCALE GENOMIC DNA]</scope>
    <source>
        <strain evidence="4">cv. Victoria</strain>
        <tissue evidence="3">Leaf</tissue>
    </source>
</reference>
<name>A0A5J9WPS3_9POAL</name>
<keyword evidence="2" id="KW-0812">Transmembrane</keyword>
<feature type="transmembrane region" description="Helical" evidence="2">
    <location>
        <begin position="80"/>
        <end position="107"/>
    </location>
</feature>
<gene>
    <name evidence="3" type="ORF">EJB05_01224</name>
</gene>
<protein>
    <recommendedName>
        <fullName evidence="5">DUF4220 domain-containing protein</fullName>
    </recommendedName>
</protein>
<feature type="compositionally biased region" description="Polar residues" evidence="1">
    <location>
        <begin position="653"/>
        <end position="663"/>
    </location>
</feature>
<keyword evidence="2" id="KW-0472">Membrane</keyword>
<dbReference type="PANTHER" id="PTHR33115:SF22">
    <property type="entry name" value="OS12G0449900 PROTEIN"/>
    <property type="match status" value="1"/>
</dbReference>
<accession>A0A5J9WPS3</accession>
<evidence type="ECO:0000256" key="1">
    <source>
        <dbReference type="SAM" id="MobiDB-lite"/>
    </source>
</evidence>
<dbReference type="EMBL" id="RWGY01000002">
    <property type="protein sequence ID" value="TVU49885.1"/>
    <property type="molecule type" value="Genomic_DNA"/>
</dbReference>
<feature type="non-terminal residue" evidence="3">
    <location>
        <position position="1"/>
    </location>
</feature>
<keyword evidence="4" id="KW-1185">Reference proteome</keyword>